<dbReference type="InterPro" id="IPR003676">
    <property type="entry name" value="SAUR_fam"/>
</dbReference>
<evidence type="ECO:0000256" key="2">
    <source>
        <dbReference type="SAM" id="MobiDB-lite"/>
    </source>
</evidence>
<dbReference type="PANTHER" id="PTHR31374:SF32">
    <property type="entry name" value="SAUR FAMILY PROTEIN"/>
    <property type="match status" value="1"/>
</dbReference>
<accession>A0A176VX16</accession>
<dbReference type="Pfam" id="PF02519">
    <property type="entry name" value="Auxin_inducible"/>
    <property type="match status" value="1"/>
</dbReference>
<feature type="region of interest" description="Disordered" evidence="2">
    <location>
        <begin position="18"/>
        <end position="53"/>
    </location>
</feature>
<name>A0A176VX16_MARPO</name>
<protein>
    <submittedName>
        <fullName evidence="3">Uncharacterized protein</fullName>
    </submittedName>
</protein>
<evidence type="ECO:0000256" key="1">
    <source>
        <dbReference type="ARBA" id="ARBA00006974"/>
    </source>
</evidence>
<evidence type="ECO:0000313" key="4">
    <source>
        <dbReference type="Proteomes" id="UP000077202"/>
    </source>
</evidence>
<reference evidence="3" key="1">
    <citation type="submission" date="2016-03" db="EMBL/GenBank/DDBJ databases">
        <title>Mechanisms controlling the formation of the plant cell surface in tip-growing cells are functionally conserved among land plants.</title>
        <authorList>
            <person name="Honkanen S."/>
            <person name="Jones V.A."/>
            <person name="Morieri G."/>
            <person name="Champion C."/>
            <person name="Hetherington A.J."/>
            <person name="Kelly S."/>
            <person name="Saint-Marcoux D."/>
            <person name="Proust H."/>
            <person name="Prescott H."/>
            <person name="Dolan L."/>
        </authorList>
    </citation>
    <scope>NUCLEOTIDE SEQUENCE [LARGE SCALE GENOMIC DNA]</scope>
    <source>
        <tissue evidence="3">Whole gametophyte</tissue>
    </source>
</reference>
<evidence type="ECO:0000313" key="3">
    <source>
        <dbReference type="EMBL" id="OAE25354.1"/>
    </source>
</evidence>
<dbReference type="Proteomes" id="UP000077202">
    <property type="component" value="Unassembled WGS sequence"/>
</dbReference>
<gene>
    <name evidence="3" type="ORF">AXG93_4620s1690</name>
</gene>
<dbReference type="EMBL" id="LVLJ01002341">
    <property type="protein sequence ID" value="OAE25354.1"/>
    <property type="molecule type" value="Genomic_DNA"/>
</dbReference>
<sequence>MPRKVFFSKLRIVHNFSSRRGGDACPEAPTSPLSPRTPGSCSSDGGGDNSVRRRARQRQRKLATGGAVPRDIPQGCMAVYVGRERKRFVISTHYLNHHLFKALLKRTEEEFGFEYRGGLHIACEAVLFEHLLWLIGSDDPAARTTELEDLLEFYDTDDDDRPTPTMAGGRTGGRTACTRVKFSESQPSKF</sequence>
<proteinExistence type="inferred from homology"/>
<dbReference type="PANTHER" id="PTHR31374">
    <property type="entry name" value="AUXIN-INDUCED PROTEIN-LIKE-RELATED"/>
    <property type="match status" value="1"/>
</dbReference>
<keyword evidence="4" id="KW-1185">Reference proteome</keyword>
<comment type="similarity">
    <text evidence="1">Belongs to the ARG7 family.</text>
</comment>
<dbReference type="GO" id="GO:0009733">
    <property type="term" value="P:response to auxin"/>
    <property type="evidence" value="ECO:0007669"/>
    <property type="project" value="InterPro"/>
</dbReference>
<dbReference type="AlphaFoldDB" id="A0A176VX16"/>
<organism evidence="3 4">
    <name type="scientific">Marchantia polymorpha subsp. ruderalis</name>
    <dbReference type="NCBI Taxonomy" id="1480154"/>
    <lineage>
        <taxon>Eukaryota</taxon>
        <taxon>Viridiplantae</taxon>
        <taxon>Streptophyta</taxon>
        <taxon>Embryophyta</taxon>
        <taxon>Marchantiophyta</taxon>
        <taxon>Marchantiopsida</taxon>
        <taxon>Marchantiidae</taxon>
        <taxon>Marchantiales</taxon>
        <taxon>Marchantiaceae</taxon>
        <taxon>Marchantia</taxon>
    </lineage>
</organism>
<comment type="caution">
    <text evidence="3">The sequence shown here is derived from an EMBL/GenBank/DDBJ whole genome shotgun (WGS) entry which is preliminary data.</text>
</comment>